<dbReference type="VEuPathDB" id="FungiDB:AMAG_06083"/>
<reference evidence="3" key="2">
    <citation type="submission" date="2009-11" db="EMBL/GenBank/DDBJ databases">
        <title>The Genome Sequence of Allomyces macrogynus strain ATCC 38327.</title>
        <authorList>
            <consortium name="The Broad Institute Genome Sequencing Platform"/>
            <person name="Russ C."/>
            <person name="Cuomo C."/>
            <person name="Shea T."/>
            <person name="Young S.K."/>
            <person name="Zeng Q."/>
            <person name="Koehrsen M."/>
            <person name="Haas B."/>
            <person name="Borodovsky M."/>
            <person name="Guigo R."/>
            <person name="Alvarado L."/>
            <person name="Berlin A."/>
            <person name="Borenstein D."/>
            <person name="Chen Z."/>
            <person name="Engels R."/>
            <person name="Freedman E."/>
            <person name="Gellesch M."/>
            <person name="Goldberg J."/>
            <person name="Griggs A."/>
            <person name="Gujja S."/>
            <person name="Heiman D."/>
            <person name="Hepburn T."/>
            <person name="Howarth C."/>
            <person name="Jen D."/>
            <person name="Larson L."/>
            <person name="Lewis B."/>
            <person name="Mehta T."/>
            <person name="Park D."/>
            <person name="Pearson M."/>
            <person name="Roberts A."/>
            <person name="Saif S."/>
            <person name="Shenoy N."/>
            <person name="Sisk P."/>
            <person name="Stolte C."/>
            <person name="Sykes S."/>
            <person name="Walk T."/>
            <person name="White J."/>
            <person name="Yandava C."/>
            <person name="Burger G."/>
            <person name="Gray M.W."/>
            <person name="Holland P.W.H."/>
            <person name="King N."/>
            <person name="Lang F.B.F."/>
            <person name="Roger A.J."/>
            <person name="Ruiz-Trillo I."/>
            <person name="Lander E."/>
            <person name="Nusbaum C."/>
        </authorList>
    </citation>
    <scope>NUCLEOTIDE SEQUENCE [LARGE SCALE GENOMIC DNA]</scope>
    <source>
        <strain evidence="3">ATCC 38327</strain>
    </source>
</reference>
<dbReference type="EMBL" id="GG745336">
    <property type="protein sequence ID" value="KNE60720.1"/>
    <property type="molecule type" value="Genomic_DNA"/>
</dbReference>
<sequence length="429" mass="46569">MDPLAPGAISAPLAATLPPPAHQHQHNPYHRHHHHHHHHHPPRRPRLDDLPCELLGHIGSYIDWRTLLLALAPTCRAIRAALLFRTRLPWRVFVLRDVVLPPSPLVIMAAEAASSPSHMVYDFRVLRFLLATAYAPWRTAVTVVNLSDTPIAHAARDIVRAFPSARAVSLVRCFELHVAASPAQQSVDGGEPESVGHQLLAWLAPATPLPVPAATTSIAPTYMPALPRIERVYLDETDVLTADLAVTLRSAGIQVPDVQLCTPCHQVIPSPLACRHCNAPVDICPECEDDSLNCDCSTCATDAFLARVCSRCRLHAVPWVPVDFPPPPSSTSLVVPVAAMRAWAAANPDAQPGGPMFDESTMIPIRADGGLGYFYCPQHRKALANCSACYQGWACPRCGVGYCWACWNDGAVRQGSLCARCTAADPMEA</sequence>
<dbReference type="InterPro" id="IPR036047">
    <property type="entry name" value="F-box-like_dom_sf"/>
</dbReference>
<evidence type="ECO:0000313" key="2">
    <source>
        <dbReference type="EMBL" id="KNE60720.1"/>
    </source>
</evidence>
<protein>
    <recommendedName>
        <fullName evidence="4">F-box domain-containing protein</fullName>
    </recommendedName>
</protein>
<name>A0A0L0SEA5_ALLM3</name>
<dbReference type="AlphaFoldDB" id="A0A0L0SEA5"/>
<reference evidence="2 3" key="1">
    <citation type="submission" date="2009-11" db="EMBL/GenBank/DDBJ databases">
        <title>Annotation of Allomyces macrogynus ATCC 38327.</title>
        <authorList>
            <consortium name="The Broad Institute Genome Sequencing Platform"/>
            <person name="Russ C."/>
            <person name="Cuomo C."/>
            <person name="Burger G."/>
            <person name="Gray M.W."/>
            <person name="Holland P.W.H."/>
            <person name="King N."/>
            <person name="Lang F.B.F."/>
            <person name="Roger A.J."/>
            <person name="Ruiz-Trillo I."/>
            <person name="Young S.K."/>
            <person name="Zeng Q."/>
            <person name="Gargeya S."/>
            <person name="Fitzgerald M."/>
            <person name="Haas B."/>
            <person name="Abouelleil A."/>
            <person name="Alvarado L."/>
            <person name="Arachchi H.M."/>
            <person name="Berlin A."/>
            <person name="Chapman S.B."/>
            <person name="Gearin G."/>
            <person name="Goldberg J."/>
            <person name="Griggs A."/>
            <person name="Gujja S."/>
            <person name="Hansen M."/>
            <person name="Heiman D."/>
            <person name="Howarth C."/>
            <person name="Larimer J."/>
            <person name="Lui A."/>
            <person name="MacDonald P.J.P."/>
            <person name="McCowen C."/>
            <person name="Montmayeur A."/>
            <person name="Murphy C."/>
            <person name="Neiman D."/>
            <person name="Pearson M."/>
            <person name="Priest M."/>
            <person name="Roberts A."/>
            <person name="Saif S."/>
            <person name="Shea T."/>
            <person name="Sisk P."/>
            <person name="Stolte C."/>
            <person name="Sykes S."/>
            <person name="Wortman J."/>
            <person name="Nusbaum C."/>
            <person name="Birren B."/>
        </authorList>
    </citation>
    <scope>NUCLEOTIDE SEQUENCE [LARGE SCALE GENOMIC DNA]</scope>
    <source>
        <strain evidence="2 3">ATCC 38327</strain>
    </source>
</reference>
<organism evidence="2 3">
    <name type="scientific">Allomyces macrogynus (strain ATCC 38327)</name>
    <name type="common">Allomyces javanicus var. macrogynus</name>
    <dbReference type="NCBI Taxonomy" id="578462"/>
    <lineage>
        <taxon>Eukaryota</taxon>
        <taxon>Fungi</taxon>
        <taxon>Fungi incertae sedis</taxon>
        <taxon>Blastocladiomycota</taxon>
        <taxon>Blastocladiomycetes</taxon>
        <taxon>Blastocladiales</taxon>
        <taxon>Blastocladiaceae</taxon>
        <taxon>Allomyces</taxon>
    </lineage>
</organism>
<keyword evidence="3" id="KW-1185">Reference proteome</keyword>
<gene>
    <name evidence="2" type="ORF">AMAG_06083</name>
</gene>
<dbReference type="SUPFAM" id="SSF81383">
    <property type="entry name" value="F-box domain"/>
    <property type="match status" value="1"/>
</dbReference>
<evidence type="ECO:0000256" key="1">
    <source>
        <dbReference type="SAM" id="MobiDB-lite"/>
    </source>
</evidence>
<feature type="compositionally biased region" description="Basic residues" evidence="1">
    <location>
        <begin position="23"/>
        <end position="44"/>
    </location>
</feature>
<dbReference type="Proteomes" id="UP000054350">
    <property type="component" value="Unassembled WGS sequence"/>
</dbReference>
<proteinExistence type="predicted"/>
<dbReference type="OrthoDB" id="10563039at2759"/>
<feature type="region of interest" description="Disordered" evidence="1">
    <location>
        <begin position="12"/>
        <end position="45"/>
    </location>
</feature>
<evidence type="ECO:0008006" key="4">
    <source>
        <dbReference type="Google" id="ProtNLM"/>
    </source>
</evidence>
<accession>A0A0L0SEA5</accession>
<evidence type="ECO:0000313" key="3">
    <source>
        <dbReference type="Proteomes" id="UP000054350"/>
    </source>
</evidence>